<dbReference type="InterPro" id="IPR001128">
    <property type="entry name" value="Cyt_P450"/>
</dbReference>
<evidence type="ECO:0000313" key="15">
    <source>
        <dbReference type="EMBL" id="KIK60889.1"/>
    </source>
</evidence>
<dbReference type="Pfam" id="PF00067">
    <property type="entry name" value="p450"/>
    <property type="match status" value="1"/>
</dbReference>
<dbReference type="GO" id="GO:0016020">
    <property type="term" value="C:membrane"/>
    <property type="evidence" value="ECO:0007669"/>
    <property type="project" value="UniProtKB-SubCell"/>
</dbReference>
<dbReference type="PRINTS" id="PR00385">
    <property type="entry name" value="P450"/>
</dbReference>
<dbReference type="GO" id="GO:0005506">
    <property type="term" value="F:iron ion binding"/>
    <property type="evidence" value="ECO:0007669"/>
    <property type="project" value="InterPro"/>
</dbReference>
<comment type="similarity">
    <text evidence="4 14">Belongs to the cytochrome P450 family.</text>
</comment>
<keyword evidence="5 13" id="KW-0349">Heme</keyword>
<evidence type="ECO:0000256" key="14">
    <source>
        <dbReference type="RuleBase" id="RU000461"/>
    </source>
</evidence>
<dbReference type="PANTHER" id="PTHR24305:SF166">
    <property type="entry name" value="CYTOCHROME P450 12A4, MITOCHONDRIAL-RELATED"/>
    <property type="match status" value="1"/>
</dbReference>
<keyword evidence="9 14" id="KW-0560">Oxidoreductase</keyword>
<dbReference type="GO" id="GO:0004497">
    <property type="term" value="F:monooxygenase activity"/>
    <property type="evidence" value="ECO:0007669"/>
    <property type="project" value="UniProtKB-KW"/>
</dbReference>
<comment type="subcellular location">
    <subcellularLocation>
        <location evidence="2">Membrane</location>
    </subcellularLocation>
</comment>
<feature type="binding site" description="axial binding residue" evidence="13">
    <location>
        <position position="478"/>
    </location>
    <ligand>
        <name>heme</name>
        <dbReference type="ChEBI" id="CHEBI:30413"/>
    </ligand>
    <ligandPart>
        <name>Fe</name>
        <dbReference type="ChEBI" id="CHEBI:18248"/>
    </ligandPart>
</feature>
<dbReference type="Gene3D" id="1.10.630.10">
    <property type="entry name" value="Cytochrome P450"/>
    <property type="match status" value="1"/>
</dbReference>
<sequence>MDLLTFILLSSVFAVAYVFYKATRRSVLDKIPGPPSDSFLLGNMADLMQNPAGTTEFSWQETYGGVVKFKAPLGMDRLLISDPKALQYILQTSGYRWCKYPERTEISRLSTGRGLLWADGDVHKRQRKVMLPGFGTPEAKNFLPLFFSCVASMARRWSDILSTSEDQSHVFNVPEWASRATLDAIGQAAFDYNFGATDDHENELGKVYQNMMMKAFGAPSKATLIALELFHFLPRSVVEFFNNIVPSPRHTHLRRVNRVADSVAKQLVADKSGALLEGKGKKDIMSILVKANASENPKAQLTETELISQMRVIILAGHETTSNTLSWLLYELVKNTKLQNELRAEIRATEKQVALRGDSELNIQDLEKMPLLGATVRETLRFHPVAIHVFRAASEDDILPLSTPITTSTGEVLSELPIPKGTRVILSLPAYNRNKAIFGEDAHTFNPYRWLEPDHVKKGISLGPYANLATFSAGIRVCIGWRFAVIELQAFIVELLSNFEFSTTPKIEKLRREAALVMIPTVEGERENGSQLPLKVTFAPKGEE</sequence>
<dbReference type="Proteomes" id="UP000053593">
    <property type="component" value="Unassembled WGS sequence"/>
</dbReference>
<dbReference type="InterPro" id="IPR002401">
    <property type="entry name" value="Cyt_P450_E_grp-I"/>
</dbReference>
<evidence type="ECO:0000256" key="7">
    <source>
        <dbReference type="ARBA" id="ARBA00022723"/>
    </source>
</evidence>
<keyword evidence="10 13" id="KW-0408">Iron</keyword>
<gene>
    <name evidence="15" type="ORF">GYMLUDRAFT_597826</name>
</gene>
<dbReference type="OrthoDB" id="1470350at2759"/>
<dbReference type="SUPFAM" id="SSF48264">
    <property type="entry name" value="Cytochrome P450"/>
    <property type="match status" value="1"/>
</dbReference>
<keyword evidence="7 13" id="KW-0479">Metal-binding</keyword>
<evidence type="ECO:0000256" key="1">
    <source>
        <dbReference type="ARBA" id="ARBA00001971"/>
    </source>
</evidence>
<accession>A0A0D0CED8</accession>
<reference evidence="15 16" key="1">
    <citation type="submission" date="2014-04" db="EMBL/GenBank/DDBJ databases">
        <title>Evolutionary Origins and Diversification of the Mycorrhizal Mutualists.</title>
        <authorList>
            <consortium name="DOE Joint Genome Institute"/>
            <consortium name="Mycorrhizal Genomics Consortium"/>
            <person name="Kohler A."/>
            <person name="Kuo A."/>
            <person name="Nagy L.G."/>
            <person name="Floudas D."/>
            <person name="Copeland A."/>
            <person name="Barry K.W."/>
            <person name="Cichocki N."/>
            <person name="Veneault-Fourrey C."/>
            <person name="LaButti K."/>
            <person name="Lindquist E.A."/>
            <person name="Lipzen A."/>
            <person name="Lundell T."/>
            <person name="Morin E."/>
            <person name="Murat C."/>
            <person name="Riley R."/>
            <person name="Ohm R."/>
            <person name="Sun H."/>
            <person name="Tunlid A."/>
            <person name="Henrissat B."/>
            <person name="Grigoriev I.V."/>
            <person name="Hibbett D.S."/>
            <person name="Martin F."/>
        </authorList>
    </citation>
    <scope>NUCLEOTIDE SEQUENCE [LARGE SCALE GENOMIC DNA]</scope>
    <source>
        <strain evidence="15 16">FD-317 M1</strain>
    </source>
</reference>
<dbReference type="CDD" id="cd11069">
    <property type="entry name" value="CYP_FUM15-like"/>
    <property type="match status" value="1"/>
</dbReference>
<evidence type="ECO:0008006" key="17">
    <source>
        <dbReference type="Google" id="ProtNLM"/>
    </source>
</evidence>
<protein>
    <recommendedName>
        <fullName evidence="17">Cytochrome P450</fullName>
    </recommendedName>
</protein>
<evidence type="ECO:0000256" key="6">
    <source>
        <dbReference type="ARBA" id="ARBA00022692"/>
    </source>
</evidence>
<evidence type="ECO:0000256" key="4">
    <source>
        <dbReference type="ARBA" id="ARBA00010617"/>
    </source>
</evidence>
<comment type="pathway">
    <text evidence="3">Secondary metabolite biosynthesis; terpenoid biosynthesis.</text>
</comment>
<comment type="cofactor">
    <cofactor evidence="1 13">
        <name>heme</name>
        <dbReference type="ChEBI" id="CHEBI:30413"/>
    </cofactor>
</comment>
<evidence type="ECO:0000256" key="11">
    <source>
        <dbReference type="ARBA" id="ARBA00023033"/>
    </source>
</evidence>
<evidence type="ECO:0000256" key="10">
    <source>
        <dbReference type="ARBA" id="ARBA00023004"/>
    </source>
</evidence>
<evidence type="ECO:0000256" key="8">
    <source>
        <dbReference type="ARBA" id="ARBA00022989"/>
    </source>
</evidence>
<dbReference type="PROSITE" id="PS00086">
    <property type="entry name" value="CYTOCHROME_P450"/>
    <property type="match status" value="1"/>
</dbReference>
<evidence type="ECO:0000256" key="3">
    <source>
        <dbReference type="ARBA" id="ARBA00004721"/>
    </source>
</evidence>
<evidence type="ECO:0000256" key="2">
    <source>
        <dbReference type="ARBA" id="ARBA00004370"/>
    </source>
</evidence>
<dbReference type="InterPro" id="IPR036396">
    <property type="entry name" value="Cyt_P450_sf"/>
</dbReference>
<keyword evidence="16" id="KW-1185">Reference proteome</keyword>
<dbReference type="PRINTS" id="PR00463">
    <property type="entry name" value="EP450I"/>
</dbReference>
<keyword evidence="12" id="KW-0472">Membrane</keyword>
<dbReference type="EMBL" id="KN834773">
    <property type="protein sequence ID" value="KIK60889.1"/>
    <property type="molecule type" value="Genomic_DNA"/>
</dbReference>
<organism evidence="15 16">
    <name type="scientific">Collybiopsis luxurians FD-317 M1</name>
    <dbReference type="NCBI Taxonomy" id="944289"/>
    <lineage>
        <taxon>Eukaryota</taxon>
        <taxon>Fungi</taxon>
        <taxon>Dikarya</taxon>
        <taxon>Basidiomycota</taxon>
        <taxon>Agaricomycotina</taxon>
        <taxon>Agaricomycetes</taxon>
        <taxon>Agaricomycetidae</taxon>
        <taxon>Agaricales</taxon>
        <taxon>Marasmiineae</taxon>
        <taxon>Omphalotaceae</taxon>
        <taxon>Collybiopsis</taxon>
        <taxon>Collybiopsis luxurians</taxon>
    </lineage>
</organism>
<evidence type="ECO:0000256" key="13">
    <source>
        <dbReference type="PIRSR" id="PIRSR602401-1"/>
    </source>
</evidence>
<name>A0A0D0CED8_9AGAR</name>
<evidence type="ECO:0000313" key="16">
    <source>
        <dbReference type="Proteomes" id="UP000053593"/>
    </source>
</evidence>
<dbReference type="GO" id="GO:0020037">
    <property type="term" value="F:heme binding"/>
    <property type="evidence" value="ECO:0007669"/>
    <property type="project" value="InterPro"/>
</dbReference>
<dbReference type="GO" id="GO:0016705">
    <property type="term" value="F:oxidoreductase activity, acting on paired donors, with incorporation or reduction of molecular oxygen"/>
    <property type="evidence" value="ECO:0007669"/>
    <property type="project" value="InterPro"/>
</dbReference>
<keyword evidence="11 14" id="KW-0503">Monooxygenase</keyword>
<keyword evidence="6" id="KW-0812">Transmembrane</keyword>
<proteinExistence type="inferred from homology"/>
<keyword evidence="8" id="KW-1133">Transmembrane helix</keyword>
<dbReference type="InterPro" id="IPR017972">
    <property type="entry name" value="Cyt_P450_CS"/>
</dbReference>
<evidence type="ECO:0000256" key="9">
    <source>
        <dbReference type="ARBA" id="ARBA00023002"/>
    </source>
</evidence>
<dbReference type="PANTHER" id="PTHR24305">
    <property type="entry name" value="CYTOCHROME P450"/>
    <property type="match status" value="1"/>
</dbReference>
<dbReference type="HOGENOM" id="CLU_001570_5_11_1"/>
<dbReference type="AlphaFoldDB" id="A0A0D0CED8"/>
<dbReference type="InterPro" id="IPR050121">
    <property type="entry name" value="Cytochrome_P450_monoxygenase"/>
</dbReference>
<evidence type="ECO:0000256" key="5">
    <source>
        <dbReference type="ARBA" id="ARBA00022617"/>
    </source>
</evidence>
<evidence type="ECO:0000256" key="12">
    <source>
        <dbReference type="ARBA" id="ARBA00023136"/>
    </source>
</evidence>